<feature type="domain" description="Glycosyltransferase RgtA/B/C/D-like" evidence="9">
    <location>
        <begin position="66"/>
        <end position="222"/>
    </location>
</feature>
<dbReference type="PANTHER" id="PTHR33908:SF11">
    <property type="entry name" value="MEMBRANE PROTEIN"/>
    <property type="match status" value="1"/>
</dbReference>
<proteinExistence type="predicted"/>
<feature type="transmembrane region" description="Helical" evidence="8">
    <location>
        <begin position="352"/>
        <end position="372"/>
    </location>
</feature>
<keyword evidence="7 8" id="KW-0472">Membrane</keyword>
<feature type="transmembrane region" description="Helical" evidence="8">
    <location>
        <begin position="258"/>
        <end position="277"/>
    </location>
</feature>
<evidence type="ECO:0000256" key="3">
    <source>
        <dbReference type="ARBA" id="ARBA00022676"/>
    </source>
</evidence>
<feature type="transmembrane region" description="Helical" evidence="8">
    <location>
        <begin position="324"/>
        <end position="346"/>
    </location>
</feature>
<dbReference type="GO" id="GO:0005886">
    <property type="term" value="C:plasma membrane"/>
    <property type="evidence" value="ECO:0007669"/>
    <property type="project" value="UniProtKB-SubCell"/>
</dbReference>
<evidence type="ECO:0000256" key="7">
    <source>
        <dbReference type="ARBA" id="ARBA00023136"/>
    </source>
</evidence>
<dbReference type="Pfam" id="PF13231">
    <property type="entry name" value="PMT_2"/>
    <property type="match status" value="1"/>
</dbReference>
<keyword evidence="11" id="KW-1185">Reference proteome</keyword>
<feature type="transmembrane region" description="Helical" evidence="8">
    <location>
        <begin position="165"/>
        <end position="195"/>
    </location>
</feature>
<gene>
    <name evidence="10" type="ORF">C8N42_105122</name>
</gene>
<keyword evidence="3 10" id="KW-0328">Glycosyltransferase</keyword>
<dbReference type="PANTHER" id="PTHR33908">
    <property type="entry name" value="MANNOSYLTRANSFERASE YKCB-RELATED"/>
    <property type="match status" value="1"/>
</dbReference>
<dbReference type="GO" id="GO:0009103">
    <property type="term" value="P:lipopolysaccharide biosynthetic process"/>
    <property type="evidence" value="ECO:0007669"/>
    <property type="project" value="UniProtKB-ARBA"/>
</dbReference>
<reference evidence="10 11" key="1">
    <citation type="submission" date="2018-04" db="EMBL/GenBank/DDBJ databases">
        <title>Genomic Encyclopedia of Archaeal and Bacterial Type Strains, Phase II (KMG-II): from individual species to whole genera.</title>
        <authorList>
            <person name="Goeker M."/>
        </authorList>
    </citation>
    <scope>NUCLEOTIDE SEQUENCE [LARGE SCALE GENOMIC DNA]</scope>
    <source>
        <strain evidence="10 11">DSM 100434</strain>
    </source>
</reference>
<name>A0A2T5HPB6_9RHOB</name>
<comment type="subcellular location">
    <subcellularLocation>
        <location evidence="1">Cell membrane</location>
        <topology evidence="1">Multi-pass membrane protein</topology>
    </subcellularLocation>
</comment>
<evidence type="ECO:0000256" key="6">
    <source>
        <dbReference type="ARBA" id="ARBA00022989"/>
    </source>
</evidence>
<dbReference type="Proteomes" id="UP000244077">
    <property type="component" value="Unassembled WGS sequence"/>
</dbReference>
<dbReference type="GO" id="GO:0016763">
    <property type="term" value="F:pentosyltransferase activity"/>
    <property type="evidence" value="ECO:0007669"/>
    <property type="project" value="TreeGrafter"/>
</dbReference>
<comment type="caution">
    <text evidence="10">The sequence shown here is derived from an EMBL/GenBank/DDBJ whole genome shotgun (WGS) entry which is preliminary data.</text>
</comment>
<feature type="transmembrane region" description="Helical" evidence="8">
    <location>
        <begin position="109"/>
        <end position="128"/>
    </location>
</feature>
<evidence type="ECO:0000256" key="5">
    <source>
        <dbReference type="ARBA" id="ARBA00022692"/>
    </source>
</evidence>
<evidence type="ECO:0000313" key="11">
    <source>
        <dbReference type="Proteomes" id="UP000244077"/>
    </source>
</evidence>
<evidence type="ECO:0000256" key="4">
    <source>
        <dbReference type="ARBA" id="ARBA00022679"/>
    </source>
</evidence>
<feature type="transmembrane region" description="Helical" evidence="8">
    <location>
        <begin position="297"/>
        <end position="317"/>
    </location>
</feature>
<evidence type="ECO:0000256" key="2">
    <source>
        <dbReference type="ARBA" id="ARBA00022475"/>
    </source>
</evidence>
<dbReference type="RefSeq" id="WP_170109251.1">
    <property type="nucleotide sequence ID" value="NZ_QAOH01000005.1"/>
</dbReference>
<keyword evidence="2" id="KW-1003">Cell membrane</keyword>
<dbReference type="EMBL" id="QAOH01000005">
    <property type="protein sequence ID" value="PTQ73421.1"/>
    <property type="molecule type" value="Genomic_DNA"/>
</dbReference>
<evidence type="ECO:0000256" key="8">
    <source>
        <dbReference type="SAM" id="Phobius"/>
    </source>
</evidence>
<keyword evidence="5 8" id="KW-0812">Transmembrane</keyword>
<dbReference type="AlphaFoldDB" id="A0A2T5HPB6"/>
<dbReference type="InterPro" id="IPR038731">
    <property type="entry name" value="RgtA/B/C-like"/>
</dbReference>
<evidence type="ECO:0000256" key="1">
    <source>
        <dbReference type="ARBA" id="ARBA00004651"/>
    </source>
</evidence>
<evidence type="ECO:0000313" key="10">
    <source>
        <dbReference type="EMBL" id="PTQ73421.1"/>
    </source>
</evidence>
<keyword evidence="6 8" id="KW-1133">Transmembrane helix</keyword>
<accession>A0A2T5HPB6</accession>
<organism evidence="10 11">
    <name type="scientific">Celeribacter persicus</name>
    <dbReference type="NCBI Taxonomy" id="1651082"/>
    <lineage>
        <taxon>Bacteria</taxon>
        <taxon>Pseudomonadati</taxon>
        <taxon>Pseudomonadota</taxon>
        <taxon>Alphaproteobacteria</taxon>
        <taxon>Rhodobacterales</taxon>
        <taxon>Roseobacteraceae</taxon>
        <taxon>Celeribacter</taxon>
    </lineage>
</organism>
<dbReference type="InterPro" id="IPR050297">
    <property type="entry name" value="LipidA_mod_glycosyltrf_83"/>
</dbReference>
<evidence type="ECO:0000259" key="9">
    <source>
        <dbReference type="Pfam" id="PF13231"/>
    </source>
</evidence>
<feature type="transmembrane region" description="Helical" evidence="8">
    <location>
        <begin position="134"/>
        <end position="153"/>
    </location>
</feature>
<keyword evidence="4 10" id="KW-0808">Transferase</keyword>
<protein>
    <submittedName>
        <fullName evidence="10">Dolichyl-phosphate-mannose-protein mannosyltransferase</fullName>
    </submittedName>
</protein>
<feature type="transmembrane region" description="Helical" evidence="8">
    <location>
        <begin position="20"/>
        <end position="39"/>
    </location>
</feature>
<sequence>MAMTSAPRFTSMSEPTQDRIFLGLVLGYFMVQTILRTALGGSFEMDEAEMIAMARDFRLGYGPQLPLFNWLQAAGFKLFGVNTFALTATKNGLLCLTYAGAYVGLRQKLPVRLSILGTLGLLLLPNLSWEGQRAGSHTIAMLAAMSWCFWVLIRQWRSPRFWHWIVFGFLLAAGGLSKYNFWLFPLTLFLAAFWHPELRAALWRREALISLVLAGLLLILPYGWIVTHMDQALSSTRKFYYYSNESTLSPRQQGLTEFVTQSLLALLLTLLTLFFAWLPARKTLSSTGDDLGIGPWLIRAGLLGLLLSLGGIVISGTSDVQARWLLPALIPLSVGLMVRGGTALSTRASRNIMRFCAVLALLLIAAMADIRLRGAGSDSMRVDLLADEIESHCAPGSSIAFDSMGYYFLGNLKYHRPDWLALPAQPERSVPESVSCLVVVNTDEPARAEAVLQTYNVASRVIGIPQHFTATLPYRFEPPEVTKTVPYFIIQLKNGAQ</sequence>
<feature type="transmembrane region" description="Helical" evidence="8">
    <location>
        <begin position="207"/>
        <end position="227"/>
    </location>
</feature>